<dbReference type="EMBL" id="GBRH01159969">
    <property type="protein sequence ID" value="JAE37927.1"/>
    <property type="molecule type" value="Transcribed_RNA"/>
</dbReference>
<reference evidence="1" key="1">
    <citation type="submission" date="2014-09" db="EMBL/GenBank/DDBJ databases">
        <authorList>
            <person name="Magalhaes I.L.F."/>
            <person name="Oliveira U."/>
            <person name="Santos F.R."/>
            <person name="Vidigal T.H.D.A."/>
            <person name="Brescovit A.D."/>
            <person name="Santos A.J."/>
        </authorList>
    </citation>
    <scope>NUCLEOTIDE SEQUENCE</scope>
    <source>
        <tissue evidence="1">Shoot tissue taken approximately 20 cm above the soil surface</tissue>
    </source>
</reference>
<reference evidence="1" key="2">
    <citation type="journal article" date="2015" name="Data Brief">
        <title>Shoot transcriptome of the giant reed, Arundo donax.</title>
        <authorList>
            <person name="Barrero R.A."/>
            <person name="Guerrero F.D."/>
            <person name="Moolhuijzen P."/>
            <person name="Goolsby J.A."/>
            <person name="Tidwell J."/>
            <person name="Bellgard S.E."/>
            <person name="Bellgard M.I."/>
        </authorList>
    </citation>
    <scope>NUCLEOTIDE SEQUENCE</scope>
    <source>
        <tissue evidence="1">Shoot tissue taken approximately 20 cm above the soil surface</tissue>
    </source>
</reference>
<organism evidence="1">
    <name type="scientific">Arundo donax</name>
    <name type="common">Giant reed</name>
    <name type="synonym">Donax arundinaceus</name>
    <dbReference type="NCBI Taxonomy" id="35708"/>
    <lineage>
        <taxon>Eukaryota</taxon>
        <taxon>Viridiplantae</taxon>
        <taxon>Streptophyta</taxon>
        <taxon>Embryophyta</taxon>
        <taxon>Tracheophyta</taxon>
        <taxon>Spermatophyta</taxon>
        <taxon>Magnoliopsida</taxon>
        <taxon>Liliopsida</taxon>
        <taxon>Poales</taxon>
        <taxon>Poaceae</taxon>
        <taxon>PACMAD clade</taxon>
        <taxon>Arundinoideae</taxon>
        <taxon>Arundineae</taxon>
        <taxon>Arundo</taxon>
    </lineage>
</organism>
<name>A0A0A9HMF6_ARUDO</name>
<accession>A0A0A9HMF6</accession>
<proteinExistence type="predicted"/>
<protein>
    <submittedName>
        <fullName evidence="1">Uncharacterized protein</fullName>
    </submittedName>
</protein>
<sequence>MWCTETTLLRCDTSNPCKYVFFHGQYILFNTHVDLTGWDIDLLAIVNWHMLYRCCRGCLS</sequence>
<evidence type="ECO:0000313" key="1">
    <source>
        <dbReference type="EMBL" id="JAE37927.1"/>
    </source>
</evidence>
<dbReference type="AlphaFoldDB" id="A0A0A9HMF6"/>